<dbReference type="PROSITE" id="PS51257">
    <property type="entry name" value="PROKAR_LIPOPROTEIN"/>
    <property type="match status" value="1"/>
</dbReference>
<gene>
    <name evidence="1" type="ORF">GCM10022292_20930</name>
</gene>
<organism evidence="1 2">
    <name type="scientific">Winogradskyella damuponensis</name>
    <dbReference type="NCBI Taxonomy" id="943939"/>
    <lineage>
        <taxon>Bacteria</taxon>
        <taxon>Pseudomonadati</taxon>
        <taxon>Bacteroidota</taxon>
        <taxon>Flavobacteriia</taxon>
        <taxon>Flavobacteriales</taxon>
        <taxon>Flavobacteriaceae</taxon>
        <taxon>Winogradskyella</taxon>
    </lineage>
</organism>
<evidence type="ECO:0000313" key="1">
    <source>
        <dbReference type="EMBL" id="GAA4244013.1"/>
    </source>
</evidence>
<protein>
    <recommendedName>
        <fullName evidence="3">Lipoprotein</fullName>
    </recommendedName>
</protein>
<dbReference type="Proteomes" id="UP001501682">
    <property type="component" value="Unassembled WGS sequence"/>
</dbReference>
<keyword evidence="2" id="KW-1185">Reference proteome</keyword>
<accession>A0ABP8CWH1</accession>
<proteinExistence type="predicted"/>
<evidence type="ECO:0000313" key="2">
    <source>
        <dbReference type="Proteomes" id="UP001501682"/>
    </source>
</evidence>
<dbReference type="EMBL" id="BAABCB010000018">
    <property type="protein sequence ID" value="GAA4244013.1"/>
    <property type="molecule type" value="Genomic_DNA"/>
</dbReference>
<name>A0ABP8CWH1_9FLAO</name>
<sequence length="154" mass="17197">MVSKMKIHQLTTLILLLSFFSCDRIANKTKEGINRGGEVVGESATEFFEGVSEGVDKTLECKIILSNDLQKNGIKTGAYVIDSQSSSNKNKLTLYIMFDTDFNKEVIAKAYNKSELEIGRAKTTIQGQEGDAGYYTFLFNKQTDIGFRNTIIIE</sequence>
<reference evidence="2" key="1">
    <citation type="journal article" date="2019" name="Int. J. Syst. Evol. Microbiol.">
        <title>The Global Catalogue of Microorganisms (GCM) 10K type strain sequencing project: providing services to taxonomists for standard genome sequencing and annotation.</title>
        <authorList>
            <consortium name="The Broad Institute Genomics Platform"/>
            <consortium name="The Broad Institute Genome Sequencing Center for Infectious Disease"/>
            <person name="Wu L."/>
            <person name="Ma J."/>
        </authorList>
    </citation>
    <scope>NUCLEOTIDE SEQUENCE [LARGE SCALE GENOMIC DNA]</scope>
    <source>
        <strain evidence="2">JCM 17633</strain>
    </source>
</reference>
<evidence type="ECO:0008006" key="3">
    <source>
        <dbReference type="Google" id="ProtNLM"/>
    </source>
</evidence>
<comment type="caution">
    <text evidence="1">The sequence shown here is derived from an EMBL/GenBank/DDBJ whole genome shotgun (WGS) entry which is preliminary data.</text>
</comment>